<evidence type="ECO:0000259" key="2">
    <source>
        <dbReference type="Pfam" id="PF25583"/>
    </source>
</evidence>
<name>C7N147_SLAHD</name>
<dbReference type="Pfam" id="PF13280">
    <property type="entry name" value="WYL"/>
    <property type="match status" value="1"/>
</dbReference>
<dbReference type="PANTHER" id="PTHR34580:SF1">
    <property type="entry name" value="PROTEIN PAFC"/>
    <property type="match status" value="1"/>
</dbReference>
<dbReference type="SUPFAM" id="SSF46785">
    <property type="entry name" value="Winged helix' DNA-binding domain"/>
    <property type="match status" value="1"/>
</dbReference>
<dbReference type="InterPro" id="IPR026881">
    <property type="entry name" value="WYL_dom"/>
</dbReference>
<dbReference type="InterPro" id="IPR036390">
    <property type="entry name" value="WH_DNA-bd_sf"/>
</dbReference>
<dbReference type="InterPro" id="IPR057727">
    <property type="entry name" value="WCX_dom"/>
</dbReference>
<dbReference type="Proteomes" id="UP000002026">
    <property type="component" value="Chromosome"/>
</dbReference>
<dbReference type="STRING" id="471855.Shel_22590"/>
<evidence type="ECO:0000313" key="4">
    <source>
        <dbReference type="Proteomes" id="UP000002026"/>
    </source>
</evidence>
<dbReference type="KEGG" id="shi:Shel_22590"/>
<dbReference type="eggNOG" id="COG2378">
    <property type="taxonomic scope" value="Bacteria"/>
</dbReference>
<organism evidence="3 4">
    <name type="scientific">Slackia heliotrinireducens (strain ATCC 29202 / DSM 20476 / NCTC 11029 / RHS 1)</name>
    <name type="common">Peptococcus heliotrinreducens</name>
    <dbReference type="NCBI Taxonomy" id="471855"/>
    <lineage>
        <taxon>Bacteria</taxon>
        <taxon>Bacillati</taxon>
        <taxon>Actinomycetota</taxon>
        <taxon>Coriobacteriia</taxon>
        <taxon>Eggerthellales</taxon>
        <taxon>Eggerthellaceae</taxon>
        <taxon>Slackia</taxon>
    </lineage>
</organism>
<feature type="domain" description="WCX" evidence="2">
    <location>
        <begin position="247"/>
        <end position="322"/>
    </location>
</feature>
<keyword evidence="4" id="KW-1185">Reference proteome</keyword>
<protein>
    <submittedName>
        <fullName evidence="3">Uncharacterized protein</fullName>
    </submittedName>
</protein>
<gene>
    <name evidence="3" type="ordered locus">Shel_22590</name>
</gene>
<accession>C7N147</accession>
<dbReference type="PANTHER" id="PTHR34580">
    <property type="match status" value="1"/>
</dbReference>
<dbReference type="Pfam" id="PF25583">
    <property type="entry name" value="WCX"/>
    <property type="match status" value="1"/>
</dbReference>
<evidence type="ECO:0000259" key="1">
    <source>
        <dbReference type="Pfam" id="PF13280"/>
    </source>
</evidence>
<evidence type="ECO:0000313" key="3">
    <source>
        <dbReference type="EMBL" id="ACV23269.1"/>
    </source>
</evidence>
<reference evidence="3 4" key="1">
    <citation type="journal article" date="2009" name="Stand. Genomic Sci.">
        <title>Complete genome sequence of Slackia heliotrinireducens type strain (RHS 1).</title>
        <authorList>
            <person name="Pukall R."/>
            <person name="Lapidus A."/>
            <person name="Nolan M."/>
            <person name="Copeland A."/>
            <person name="Glavina Del Rio T."/>
            <person name="Lucas S."/>
            <person name="Chen F."/>
            <person name="Tice H."/>
            <person name="Cheng J.F."/>
            <person name="Chertkov O."/>
            <person name="Bruce D."/>
            <person name="Goodwin L."/>
            <person name="Kuske C."/>
            <person name="Brettin T."/>
            <person name="Detter J.C."/>
            <person name="Han C."/>
            <person name="Pitluck S."/>
            <person name="Pati A."/>
            <person name="Mavrommatis K."/>
            <person name="Ivanova N."/>
            <person name="Ovchinnikova G."/>
            <person name="Chen A."/>
            <person name="Palaniappan K."/>
            <person name="Schneider S."/>
            <person name="Rohde M."/>
            <person name="Chain P."/>
            <person name="D'haeseleer P."/>
            <person name="Goker M."/>
            <person name="Bristow J."/>
            <person name="Eisen J.A."/>
            <person name="Markowitz V."/>
            <person name="Kyrpides N.C."/>
            <person name="Klenk H.P."/>
            <person name="Hugenholtz P."/>
        </authorList>
    </citation>
    <scope>NUCLEOTIDE SEQUENCE [LARGE SCALE GENOMIC DNA]</scope>
    <source>
        <strain evidence="4">ATCC 29202 / DSM 20476 / NCTC 11029 / RHS 1</strain>
    </source>
</reference>
<dbReference type="AlphaFoldDB" id="C7N147"/>
<feature type="domain" description="WYL" evidence="1">
    <location>
        <begin position="141"/>
        <end position="216"/>
    </location>
</feature>
<dbReference type="InterPro" id="IPR051534">
    <property type="entry name" value="CBASS_pafABC_assoc_protein"/>
</dbReference>
<dbReference type="PROSITE" id="PS52050">
    <property type="entry name" value="WYL"/>
    <property type="match status" value="1"/>
</dbReference>
<dbReference type="RefSeq" id="WP_012799369.1">
    <property type="nucleotide sequence ID" value="NC_013165.1"/>
</dbReference>
<proteinExistence type="predicted"/>
<dbReference type="EMBL" id="CP001684">
    <property type="protein sequence ID" value="ACV23269.1"/>
    <property type="molecule type" value="Genomic_DNA"/>
</dbReference>
<sequence>MTEIGKRMKILYLMRIFNEETDEAVGLTMPQIIGRLSEMGISAERKAVYRDIEALRQFGMDIRVFQRAPVEYALVNRRFSLPELLLMTDAVQSSRFLTKGKSEDLVRSIKTLASKREAKSLSKRMHVEGRIKMQNESVYHNVDIIQEALRLKRKVEFQYYKYDLEKNKKLQHDGMVYMETPVQLIYSDGYYYLVVYNDKHTNFTNYRVDRMVEVRISEERATRNADIATFDVTEYESRAFGMYRGEAISVDLLVKEDAMSGVIDRFGKDVQVTPYDDEHAKVHAVVMESPVFYGWVAQYGDSIRIVQPKRLVDGYVDYLKGIIGSYE</sequence>
<dbReference type="HOGENOM" id="CLU_053686_0_0_11"/>